<sequence length="967" mass="105974">MSLTINIYIYSTKGHGDKQTSPVAGGHSVPHGSASLTKTKPVEPATTRRKNNELLQEHGFDVLGQSFGIPSRVDYERHGREVPMDTPPKQTARHRSASVSTSDQDIEVYFDSDSSPAAKLKPPHRKRASPPSSSEKRVRRKPGQSAMYPENYHPSNNATRQAHHQRSRSLSQSTSSSNARERPKQIVLYNSGDEEEDKGSENTQTSTSFYIPPPPPPPQIPQQEACYFTHPAMAGYQQVVYPIVSNGFNAVQGPVPTPYPGLYYSQHLPHFAHVANPSMHQYGYAMNQPGSLPMPTQLPQQQLMGPAVCVPPAPKFAAGPAPPPPPPPPAPSAPQADQQAEVALRDSVPADVNVGRTASTEMDKSAHENNVSSGHHTNGPSLNRDSELSEKQRSKMPTDKSEEQAGKSKTAQVGKEPPRFPYKHLCAGCGQRRSNGYHMSHHLKDGETSRHDYCRRCVAAAAFTDSEAPSMDGYSQLFTPQGPQSSSRSSGANSQIRKGFYVFDDRSRRHKLHNKPRRRSFLKSFLHYSKRNMPSSENRSLSSAEGASSRASSPAPGHKVRRKPSHVSTKGSSRRVRNATPTSDTSSSRQQSKNGSHKSNPATTKLPAAYNGHNDEKENHSTPQTFPQNRTGFSAVSATESGQAMPSRENMNYKQPTVRNEDSEITSKGVDSSALDGHIEMSTRSYEGLAPISSQASTKRSGVSGIKEPSWAKQNTPRSLDETFPELRSPLQNEEVDAFGMYDSSPRDGFGSIPPTPTDPASSMHFAHPHIMDDSWGYDQSHCEKMAEELAEEELMRAGKRSGLFDSSRSSSTGSSNPFFGNLTPSLISIESCPSDEERTDGNDHYEMATVGGSDGEEGEDTAVGKNSPKQLEFSSSEEQSRKTVNRNYNKGRHVRITRNHTSTTAQDMYNNYDMDSTMSSHSSDFRPPADGSSILAHTGHSMDDIPITGSQQPRRRIRRLGAPQGH</sequence>
<feature type="compositionally biased region" description="Basic and acidic residues" evidence="1">
    <location>
        <begin position="836"/>
        <end position="847"/>
    </location>
</feature>
<feature type="compositionally biased region" description="Low complexity" evidence="1">
    <location>
        <begin position="539"/>
        <end position="557"/>
    </location>
</feature>
<feature type="compositionally biased region" description="Pro residues" evidence="1">
    <location>
        <begin position="309"/>
        <end position="332"/>
    </location>
</feature>
<feature type="region of interest" description="Disordered" evidence="1">
    <location>
        <begin position="833"/>
        <end position="890"/>
    </location>
</feature>
<dbReference type="Proteomes" id="UP001390339">
    <property type="component" value="Unassembled WGS sequence"/>
</dbReference>
<keyword evidence="3" id="KW-1185">Reference proteome</keyword>
<feature type="compositionally biased region" description="Polar residues" evidence="1">
    <location>
        <begin position="692"/>
        <end position="701"/>
    </location>
</feature>
<evidence type="ECO:0000313" key="3">
    <source>
        <dbReference type="Proteomes" id="UP001390339"/>
    </source>
</evidence>
<feature type="region of interest" description="Disordered" evidence="1">
    <location>
        <begin position="79"/>
        <end position="210"/>
    </location>
</feature>
<dbReference type="EMBL" id="JAPCWZ010000003">
    <property type="protein sequence ID" value="KAK8874340.1"/>
    <property type="molecule type" value="Genomic_DNA"/>
</dbReference>
<feature type="region of interest" description="Disordered" evidence="1">
    <location>
        <begin position="306"/>
        <end position="420"/>
    </location>
</feature>
<feature type="region of interest" description="Disordered" evidence="1">
    <location>
        <begin position="469"/>
        <end position="494"/>
    </location>
</feature>
<name>A0ABR2J955_9PEZI</name>
<feature type="compositionally biased region" description="Basic and acidic residues" evidence="1">
    <location>
        <begin position="384"/>
        <end position="406"/>
    </location>
</feature>
<feature type="compositionally biased region" description="Polar residues" evidence="1">
    <location>
        <begin position="579"/>
        <end position="603"/>
    </location>
</feature>
<proteinExistence type="predicted"/>
<accession>A0ABR2J955</accession>
<gene>
    <name evidence="2" type="ORF">PGQ11_004854</name>
</gene>
<reference evidence="2 3" key="1">
    <citation type="journal article" date="2024" name="IMA Fungus">
        <title>Apiospora arundinis, a panoply of carbohydrate-active enzymes and secondary metabolites.</title>
        <authorList>
            <person name="Sorensen T."/>
            <person name="Petersen C."/>
            <person name="Muurmann A.T."/>
            <person name="Christiansen J.V."/>
            <person name="Brundto M.L."/>
            <person name="Overgaard C.K."/>
            <person name="Boysen A.T."/>
            <person name="Wollenberg R.D."/>
            <person name="Larsen T.O."/>
            <person name="Sorensen J.L."/>
            <person name="Nielsen K.L."/>
            <person name="Sondergaard T.E."/>
        </authorList>
    </citation>
    <scope>NUCLEOTIDE SEQUENCE [LARGE SCALE GENOMIC DNA]</scope>
    <source>
        <strain evidence="2 3">AAU 773</strain>
    </source>
</reference>
<comment type="caution">
    <text evidence="2">The sequence shown here is derived from an EMBL/GenBank/DDBJ whole genome shotgun (WGS) entry which is preliminary data.</text>
</comment>
<feature type="compositionally biased region" description="Low complexity" evidence="1">
    <location>
        <begin position="168"/>
        <end position="177"/>
    </location>
</feature>
<evidence type="ECO:0000256" key="1">
    <source>
        <dbReference type="SAM" id="MobiDB-lite"/>
    </source>
</evidence>
<protein>
    <submittedName>
        <fullName evidence="2">Uncharacterized protein</fullName>
    </submittedName>
</protein>
<organism evidence="2 3">
    <name type="scientific">Apiospora arundinis</name>
    <dbReference type="NCBI Taxonomy" id="335852"/>
    <lineage>
        <taxon>Eukaryota</taxon>
        <taxon>Fungi</taxon>
        <taxon>Dikarya</taxon>
        <taxon>Ascomycota</taxon>
        <taxon>Pezizomycotina</taxon>
        <taxon>Sordariomycetes</taxon>
        <taxon>Xylariomycetidae</taxon>
        <taxon>Amphisphaeriales</taxon>
        <taxon>Apiosporaceae</taxon>
        <taxon>Apiospora</taxon>
    </lineage>
</organism>
<feature type="compositionally biased region" description="Polar residues" evidence="1">
    <location>
        <begin position="868"/>
        <end position="878"/>
    </location>
</feature>
<feature type="compositionally biased region" description="Polar residues" evidence="1">
    <location>
        <begin position="621"/>
        <end position="658"/>
    </location>
</feature>
<evidence type="ECO:0000313" key="2">
    <source>
        <dbReference type="EMBL" id="KAK8874340.1"/>
    </source>
</evidence>
<feature type="region of interest" description="Disordered" evidence="1">
    <location>
        <begin position="916"/>
        <end position="967"/>
    </location>
</feature>
<feature type="compositionally biased region" description="Polar residues" evidence="1">
    <location>
        <begin position="368"/>
        <end position="383"/>
    </location>
</feature>
<feature type="region of interest" description="Disordered" evidence="1">
    <location>
        <begin position="690"/>
        <end position="768"/>
    </location>
</feature>
<feature type="region of interest" description="Disordered" evidence="1">
    <location>
        <begin position="532"/>
        <end position="676"/>
    </location>
</feature>
<feature type="region of interest" description="Disordered" evidence="1">
    <location>
        <begin position="14"/>
        <end position="45"/>
    </location>
</feature>